<dbReference type="Gene3D" id="3.40.50.300">
    <property type="entry name" value="P-loop containing nucleotide triphosphate hydrolases"/>
    <property type="match status" value="1"/>
</dbReference>
<dbReference type="FunFam" id="3.40.50.300:FF:001690">
    <property type="entry name" value="tRNA ligase"/>
    <property type="match status" value="1"/>
</dbReference>
<organism evidence="5 6">
    <name type="scientific">Sordaria macrospora</name>
    <dbReference type="NCBI Taxonomy" id="5147"/>
    <lineage>
        <taxon>Eukaryota</taxon>
        <taxon>Fungi</taxon>
        <taxon>Dikarya</taxon>
        <taxon>Ascomycota</taxon>
        <taxon>Pezizomycotina</taxon>
        <taxon>Sordariomycetes</taxon>
        <taxon>Sordariomycetidae</taxon>
        <taxon>Sordariales</taxon>
        <taxon>Sordariaceae</taxon>
        <taxon>Sordaria</taxon>
    </lineage>
</organism>
<reference evidence="5 6" key="1">
    <citation type="submission" date="2017-07" db="EMBL/GenBank/DDBJ databases">
        <title>Genome sequence of the Sordaria macrospora wild type strain R19027.</title>
        <authorList>
            <person name="Nowrousian M."/>
            <person name="Teichert I."/>
            <person name="Kueck U."/>
        </authorList>
    </citation>
    <scope>NUCLEOTIDE SEQUENCE [LARGE SCALE GENOMIC DNA]</scope>
    <source>
        <strain evidence="5 6">R19027</strain>
        <tissue evidence="5">Mycelium</tissue>
    </source>
</reference>
<gene>
    <name evidence="5" type="ORF">SMACR_07337</name>
</gene>
<evidence type="ECO:0000259" key="2">
    <source>
        <dbReference type="Pfam" id="PF08302"/>
    </source>
</evidence>
<feature type="compositionally biased region" description="Low complexity" evidence="1">
    <location>
        <begin position="760"/>
        <end position="773"/>
    </location>
</feature>
<proteinExistence type="predicted"/>
<dbReference type="GO" id="GO:0005524">
    <property type="term" value="F:ATP binding"/>
    <property type="evidence" value="ECO:0007669"/>
    <property type="project" value="InterPro"/>
</dbReference>
<dbReference type="PANTHER" id="PTHR32004">
    <property type="entry name" value="TRNA LIGASE"/>
    <property type="match status" value="1"/>
</dbReference>
<accession>A0A8S8ZJL0</accession>
<dbReference type="Pfam" id="PF08302">
    <property type="entry name" value="tRNA_lig_CPD"/>
    <property type="match status" value="1"/>
</dbReference>
<dbReference type="Pfam" id="PF09511">
    <property type="entry name" value="RNA_lig_T4_1"/>
    <property type="match status" value="1"/>
</dbReference>
<dbReference type="GO" id="GO:0005634">
    <property type="term" value="C:nucleus"/>
    <property type="evidence" value="ECO:0007669"/>
    <property type="project" value="TreeGrafter"/>
</dbReference>
<dbReference type="AlphaFoldDB" id="A0A8S8ZJL0"/>
<comment type="caution">
    <text evidence="5">The sequence shown here is derived from an EMBL/GenBank/DDBJ whole genome shotgun (WGS) entry which is preliminary data.</text>
</comment>
<evidence type="ECO:0000256" key="1">
    <source>
        <dbReference type="SAM" id="MobiDB-lite"/>
    </source>
</evidence>
<dbReference type="PANTHER" id="PTHR32004:SF1">
    <property type="entry name" value="TRNA LIGASE"/>
    <property type="match status" value="1"/>
</dbReference>
<dbReference type="GO" id="GO:0003972">
    <property type="term" value="F:RNA ligase (ATP) activity"/>
    <property type="evidence" value="ECO:0007669"/>
    <property type="project" value="InterPro"/>
</dbReference>
<dbReference type="Pfam" id="PF08303">
    <property type="entry name" value="tRNA_lig_kinase"/>
    <property type="match status" value="1"/>
</dbReference>
<evidence type="ECO:0000259" key="3">
    <source>
        <dbReference type="Pfam" id="PF08303"/>
    </source>
</evidence>
<feature type="domain" description="tRNA ligase phosphodiesterase" evidence="2">
    <location>
        <begin position="705"/>
        <end position="964"/>
    </location>
</feature>
<dbReference type="GO" id="GO:0006388">
    <property type="term" value="P:tRNA splicing, via endonucleolytic cleavage and ligation"/>
    <property type="evidence" value="ECO:0007669"/>
    <property type="project" value="InterPro"/>
</dbReference>
<feature type="domain" description="tRNA ligase kinase" evidence="3">
    <location>
        <begin position="546"/>
        <end position="702"/>
    </location>
</feature>
<dbReference type="SUPFAM" id="SSF52540">
    <property type="entry name" value="P-loop containing nucleoside triphosphate hydrolases"/>
    <property type="match status" value="1"/>
</dbReference>
<evidence type="ECO:0000313" key="5">
    <source>
        <dbReference type="EMBL" id="KAA8628502.1"/>
    </source>
</evidence>
<name>A0A8S8ZJL0_SORMA</name>
<dbReference type="InterPro" id="IPR015966">
    <property type="entry name" value="tRNA_lig_kin_fungi"/>
</dbReference>
<evidence type="ECO:0008006" key="7">
    <source>
        <dbReference type="Google" id="ProtNLM"/>
    </source>
</evidence>
<evidence type="ECO:0000259" key="4">
    <source>
        <dbReference type="Pfam" id="PF09511"/>
    </source>
</evidence>
<feature type="domain" description="T4 RNA ligase 1-like N-terminal" evidence="4">
    <location>
        <begin position="219"/>
        <end position="453"/>
    </location>
</feature>
<dbReference type="VEuPathDB" id="FungiDB:SMAC_07337"/>
<dbReference type="EMBL" id="NMPR01000180">
    <property type="protein sequence ID" value="KAA8628502.1"/>
    <property type="molecule type" value="Genomic_DNA"/>
</dbReference>
<dbReference type="InterPro" id="IPR027417">
    <property type="entry name" value="P-loop_NTPase"/>
</dbReference>
<sequence>MRVSRQHLQQPFLRRFVHKFGRTLDPREAGATAKKFESLAIIKLPPPLNSDHYLAPLSIVNPTLRNSTLFSSPFHCKVEAGSFCPSYPPQNFFPHPRYKLPQLHPALSLAPARTFTTSSPQHNPTMDEPLTDLRGPLAAKYTASTEYSKVADSFKVPYVAQDVQEVATLVNGLENGAKKKTSFKVKKTTYEVTKSRDNIRVDSWRFHDWDYKKHDLPTYARGLFTTRDKNGTPEITTRGYDKFFNVDEVTETKWENIRTRTQGPYELTLKENGCIIFVSGLADDTLLVCSKHSTGDRSDVETSHASAGERRLEEQLARIGKTKADLARELRRRNVTAVAELCDDSFEEHILAYGPDKAGLYLHGMNLNLPEFMTYPSPVVQKFAEDWGFIKTGLIVIDTIDEVKAFLEEVAESGAHDGRDVEGFVIRCKMSYKPGQQPFQDWFFKYKFEEPYLMYRQWRECTKAIIANKPPKFKKHVKITEEYLLYARQRLQGDRQLAKRYNQNHGIIALRNDFLAFKNLKGSDAANFENMYGGGAAAADVERDIILVPIATIGCGKTTVGLALTHLFGWGHVQNDNITGKARPPRFTKALLDILDEGVPAVFADRNNAQKHERKQLITDVKIQHARARLVALHFVHNDLDKVREVCRDRVFARGDNHQTIQAASDMNKVRGIMEGFISRFEPCDPEQKPDSDFDDIIDLDPSVGSRQNLEIVIKELHRMYPKFMPNIPSAAEMDEAIQYALDGYKPDLRHVIPDRGNKNNKQPKQNGQQQQPKQKKRPLEYMSVDMATKDVLSTLEKAFDAAIPGQSRFFKQLQGTRRVQPKFHVTLMHRAGAKENPQLWDRYLRINEQEGSNSPDGKLGEVDVQLERVVYDDRIMAIVVRLIPKPGDENVNPDGSEPAEPKWKCTNRVAHITVGTRDDSVKPKESNDLLSKWLEHGTGAETGIYDLLIDGKPTLQGVVKGILSR</sequence>
<protein>
    <recommendedName>
        <fullName evidence="7">tRNA ligase</fullName>
    </recommendedName>
</protein>
<feature type="compositionally biased region" description="Basic and acidic residues" evidence="1">
    <location>
        <begin position="749"/>
        <end position="758"/>
    </location>
</feature>
<dbReference type="InterPro" id="IPR019039">
    <property type="entry name" value="T4-Rnl1-like_N"/>
</dbReference>
<dbReference type="InterPro" id="IPR015965">
    <property type="entry name" value="tRNA_lig_PDEase"/>
</dbReference>
<evidence type="ECO:0000313" key="6">
    <source>
        <dbReference type="Proteomes" id="UP000433876"/>
    </source>
</evidence>
<dbReference type="Proteomes" id="UP000433876">
    <property type="component" value="Unassembled WGS sequence"/>
</dbReference>
<feature type="region of interest" description="Disordered" evidence="1">
    <location>
        <begin position="749"/>
        <end position="781"/>
    </location>
</feature>